<accession>A0AB73FCD5</accession>
<evidence type="ECO:0000313" key="4">
    <source>
        <dbReference type="Proteomes" id="UP000051322"/>
    </source>
</evidence>
<feature type="coiled-coil region" evidence="1">
    <location>
        <begin position="114"/>
        <end position="195"/>
    </location>
</feature>
<feature type="signal peptide" evidence="2">
    <location>
        <begin position="1"/>
        <end position="19"/>
    </location>
</feature>
<evidence type="ECO:0000256" key="1">
    <source>
        <dbReference type="SAM" id="Coils"/>
    </source>
</evidence>
<organism evidence="3 4">
    <name type="scientific">Acinetobacter baumannii</name>
    <dbReference type="NCBI Taxonomy" id="470"/>
    <lineage>
        <taxon>Bacteria</taxon>
        <taxon>Pseudomonadati</taxon>
        <taxon>Pseudomonadota</taxon>
        <taxon>Gammaproteobacteria</taxon>
        <taxon>Moraxellales</taxon>
        <taxon>Moraxellaceae</taxon>
        <taxon>Acinetobacter</taxon>
        <taxon>Acinetobacter calcoaceticus/baumannii complex</taxon>
    </lineage>
</organism>
<keyword evidence="1" id="KW-0175">Coiled coil</keyword>
<reference evidence="3 4" key="1">
    <citation type="submission" date="2015-10" db="EMBL/GenBank/DDBJ databases">
        <title>The utility of whole genome sequencing in characterizing Acinetobacter epidemiology and analyzing hospital outbreaks.</title>
        <authorList>
            <person name="Ozer E.A."/>
            <person name="Fitzpatrick M.A."/>
            <person name="Hauser A.R."/>
        </authorList>
    </citation>
    <scope>NUCLEOTIDE SEQUENCE [LARGE SCALE GENOMIC DNA]</scope>
    <source>
        <strain evidence="3 4">ABBL059</strain>
    </source>
</reference>
<gene>
    <name evidence="3" type="ORF">APD06_06280</name>
</gene>
<name>A0AB73FCD5_ACIBA</name>
<keyword evidence="2" id="KW-0732">Signal</keyword>
<evidence type="ECO:0000313" key="3">
    <source>
        <dbReference type="EMBL" id="KQD16482.1"/>
    </source>
</evidence>
<dbReference type="AlphaFoldDB" id="A0AB73FCD5"/>
<proteinExistence type="predicted"/>
<evidence type="ECO:0000256" key="2">
    <source>
        <dbReference type="SAM" id="SignalP"/>
    </source>
</evidence>
<sequence>MRRLFLTALVLLAISNVQANDAGLINTAKTQIKDNIDDPFSAQFRKVRVVTNLDGKKSVCGEINYKNQYGAYKGFVPFLYAYDKLPFIRSAEYGALVYMYDLYYVSTGCGGKELELAEKRKREEAERQKKLREQEKLEQERLLKQKKEEEERVKKEKAEQVRLEDERQIEAKQKYEQAKAEARLKKESMSKIEIKQHNELATKFCDFAYDYYVNRVANGFGHEQAFSNIQTIHKNLNLEPVVGTLKSVEETLNNGMIEIEKNDFMQGRLKNNGAFFQGFVKGTCLNKYKL</sequence>
<feature type="chain" id="PRO_5044492533" evidence="2">
    <location>
        <begin position="20"/>
        <end position="290"/>
    </location>
</feature>
<comment type="caution">
    <text evidence="3">The sequence shown here is derived from an EMBL/GenBank/DDBJ whole genome shotgun (WGS) entry which is preliminary data.</text>
</comment>
<dbReference type="Proteomes" id="UP000051322">
    <property type="component" value="Unassembled WGS sequence"/>
</dbReference>
<protein>
    <submittedName>
        <fullName evidence="3">Uncharacterized protein</fullName>
    </submittedName>
</protein>
<dbReference type="EMBL" id="LLFE01000095">
    <property type="protein sequence ID" value="KQD16482.1"/>
    <property type="molecule type" value="Genomic_DNA"/>
</dbReference>